<proteinExistence type="predicted"/>
<reference evidence="1" key="3">
    <citation type="submission" date="2025-09" db="UniProtKB">
        <authorList>
            <consortium name="Ensembl"/>
        </authorList>
    </citation>
    <scope>IDENTIFICATION</scope>
</reference>
<sequence length="75" mass="8125">DFNSLDICVPHPHSRLARAPAPPPPTCCRHMSCFLGLPFQSWVVQELALFGGCGKNWGEMRCFGDGPCLASLSGH</sequence>
<dbReference type="AlphaFoldDB" id="A0A4W2EF39"/>
<organism evidence="1 2">
    <name type="scientific">Bos indicus x Bos taurus</name>
    <name type="common">Hybrid cattle</name>
    <dbReference type="NCBI Taxonomy" id="30522"/>
    <lineage>
        <taxon>Eukaryota</taxon>
        <taxon>Metazoa</taxon>
        <taxon>Chordata</taxon>
        <taxon>Craniata</taxon>
        <taxon>Vertebrata</taxon>
        <taxon>Euteleostomi</taxon>
        <taxon>Mammalia</taxon>
        <taxon>Eutheria</taxon>
        <taxon>Laurasiatheria</taxon>
        <taxon>Artiodactyla</taxon>
        <taxon>Ruminantia</taxon>
        <taxon>Pecora</taxon>
        <taxon>Bovidae</taxon>
        <taxon>Bovinae</taxon>
        <taxon>Bos</taxon>
    </lineage>
</organism>
<accession>A0A4W2EF39</accession>
<evidence type="ECO:0000313" key="2">
    <source>
        <dbReference type="Proteomes" id="UP000314981"/>
    </source>
</evidence>
<reference evidence="1" key="2">
    <citation type="submission" date="2025-08" db="UniProtKB">
        <authorList>
            <consortium name="Ensembl"/>
        </authorList>
    </citation>
    <scope>IDENTIFICATION</scope>
</reference>
<reference evidence="1 2" key="1">
    <citation type="submission" date="2018-11" db="EMBL/GenBank/DDBJ databases">
        <title>Haplotype-resolved cattle genomes.</title>
        <authorList>
            <person name="Low W.Y."/>
            <person name="Tearle R."/>
            <person name="Bickhart D.M."/>
            <person name="Rosen B.D."/>
            <person name="Koren S."/>
            <person name="Rhie A."/>
            <person name="Hiendleder S."/>
            <person name="Phillippy A.M."/>
            <person name="Smith T.P.L."/>
            <person name="Williams J.L."/>
        </authorList>
    </citation>
    <scope>NUCLEOTIDE SEQUENCE [LARGE SCALE GENOMIC DNA]</scope>
</reference>
<dbReference type="Ensembl" id="ENSBIXT00000003774.1">
    <property type="protein sequence ID" value="ENSBIXP00000030530.1"/>
    <property type="gene ID" value="ENSBIXG00000012545.1"/>
</dbReference>
<evidence type="ECO:0000313" key="1">
    <source>
        <dbReference type="Ensembl" id="ENSBIXP00000030530.1"/>
    </source>
</evidence>
<name>A0A4W2EF39_BOBOX</name>
<protein>
    <submittedName>
        <fullName evidence="1">Uncharacterized protein</fullName>
    </submittedName>
</protein>
<keyword evidence="2" id="KW-1185">Reference proteome</keyword>
<dbReference type="Proteomes" id="UP000314981">
    <property type="component" value="Chromosome 23"/>
</dbReference>